<organism evidence="2 3">
    <name type="scientific">Perkinsus olseni</name>
    <name type="common">Perkinsus atlanticus</name>
    <dbReference type="NCBI Taxonomy" id="32597"/>
    <lineage>
        <taxon>Eukaryota</taxon>
        <taxon>Sar</taxon>
        <taxon>Alveolata</taxon>
        <taxon>Perkinsozoa</taxon>
        <taxon>Perkinsea</taxon>
        <taxon>Perkinsida</taxon>
        <taxon>Perkinsidae</taxon>
        <taxon>Perkinsus</taxon>
    </lineage>
</organism>
<feature type="region of interest" description="Disordered" evidence="1">
    <location>
        <begin position="1"/>
        <end position="69"/>
    </location>
</feature>
<name>A0A7J6QT71_PEROL</name>
<accession>A0A7J6QT71</accession>
<dbReference type="EMBL" id="JABANM010027429">
    <property type="protein sequence ID" value="KAF4711331.1"/>
    <property type="molecule type" value="Genomic_DNA"/>
</dbReference>
<gene>
    <name evidence="2" type="ORF">FOZ62_019116</name>
</gene>
<evidence type="ECO:0000313" key="2">
    <source>
        <dbReference type="EMBL" id="KAF4711331.1"/>
    </source>
</evidence>
<feature type="region of interest" description="Disordered" evidence="1">
    <location>
        <begin position="82"/>
        <end position="111"/>
    </location>
</feature>
<feature type="compositionally biased region" description="Basic and acidic residues" evidence="1">
    <location>
        <begin position="135"/>
        <end position="148"/>
    </location>
</feature>
<evidence type="ECO:0000256" key="1">
    <source>
        <dbReference type="SAM" id="MobiDB-lite"/>
    </source>
</evidence>
<dbReference type="Proteomes" id="UP000574390">
    <property type="component" value="Unassembled WGS sequence"/>
</dbReference>
<dbReference type="AlphaFoldDB" id="A0A7J6QT71"/>
<comment type="caution">
    <text evidence="2">The sequence shown here is derived from an EMBL/GenBank/DDBJ whole genome shotgun (WGS) entry which is preliminary data.</text>
</comment>
<feature type="compositionally biased region" description="Polar residues" evidence="1">
    <location>
        <begin position="1"/>
        <end position="13"/>
    </location>
</feature>
<proteinExistence type="predicted"/>
<reference evidence="2 3" key="1">
    <citation type="submission" date="2020-04" db="EMBL/GenBank/DDBJ databases">
        <title>Perkinsus olseni comparative genomics.</title>
        <authorList>
            <person name="Bogema D.R."/>
        </authorList>
    </citation>
    <scope>NUCLEOTIDE SEQUENCE [LARGE SCALE GENOMIC DNA]</scope>
    <source>
        <strain evidence="2">ATCC PRA-205</strain>
    </source>
</reference>
<sequence length="148" mass="15695">GSVSVKHSASGSMETKVADDSLSRILTDELLGTRNKYQPPHSRSGEGLRKASTERHGGAESKGQDARVADLGSLRSLELDDSVLSLPGPHRRSDRSLAIDPSPPSSDGVSSMEEIYAELMSLRSAALPLTGGRDLGPDSMRDSEPSRP</sequence>
<feature type="region of interest" description="Disordered" evidence="1">
    <location>
        <begin position="128"/>
        <end position="148"/>
    </location>
</feature>
<feature type="compositionally biased region" description="Basic and acidic residues" evidence="1">
    <location>
        <begin position="43"/>
        <end position="68"/>
    </location>
</feature>
<protein>
    <submittedName>
        <fullName evidence="2">Uncharacterized protein</fullName>
    </submittedName>
</protein>
<evidence type="ECO:0000313" key="3">
    <source>
        <dbReference type="Proteomes" id="UP000574390"/>
    </source>
</evidence>
<feature type="non-terminal residue" evidence="2">
    <location>
        <position position="1"/>
    </location>
</feature>